<keyword evidence="3" id="KW-1185">Reference proteome</keyword>
<reference evidence="2" key="1">
    <citation type="submission" date="2021-01" db="EMBL/GenBank/DDBJ databases">
        <title>YIM 132084 draft genome.</title>
        <authorList>
            <person name="An D."/>
        </authorList>
    </citation>
    <scope>NUCLEOTIDE SEQUENCE</scope>
    <source>
        <strain evidence="2">YIM 132084</strain>
    </source>
</reference>
<proteinExistence type="predicted"/>
<evidence type="ECO:0000313" key="2">
    <source>
        <dbReference type="EMBL" id="MBM9466334.1"/>
    </source>
</evidence>
<evidence type="ECO:0000256" key="1">
    <source>
        <dbReference type="SAM" id="MobiDB-lite"/>
    </source>
</evidence>
<sequence>MADHRVDLGRYWPLAGLRLVTPRLTLAPLVDADFGEALDLVLAGIHDPARMPFAVPWTDAPRDRLIADTAPMVGARARSSLARTTPPRGSGGRPGRPASRSPGRCCSGCAGRASSSAPRS</sequence>
<dbReference type="EMBL" id="JAERWK010000005">
    <property type="protein sequence ID" value="MBM9466334.1"/>
    <property type="molecule type" value="Genomic_DNA"/>
</dbReference>
<feature type="compositionally biased region" description="Low complexity" evidence="1">
    <location>
        <begin position="95"/>
        <end position="120"/>
    </location>
</feature>
<comment type="caution">
    <text evidence="2">The sequence shown here is derived from an EMBL/GenBank/DDBJ whole genome shotgun (WGS) entry which is preliminary data.</text>
</comment>
<dbReference type="RefSeq" id="WP_205259283.1">
    <property type="nucleotide sequence ID" value="NZ_JAERWK010000005.1"/>
</dbReference>
<accession>A0A938YDS8</accession>
<evidence type="ECO:0000313" key="3">
    <source>
        <dbReference type="Proteomes" id="UP000663792"/>
    </source>
</evidence>
<dbReference type="Proteomes" id="UP000663792">
    <property type="component" value="Unassembled WGS sequence"/>
</dbReference>
<dbReference type="Gene3D" id="3.40.630.30">
    <property type="match status" value="1"/>
</dbReference>
<protein>
    <submittedName>
        <fullName evidence="2">Uncharacterized protein</fullName>
    </submittedName>
</protein>
<organism evidence="2 3">
    <name type="scientific">Nakamurella leprariae</name>
    <dbReference type="NCBI Taxonomy" id="2803911"/>
    <lineage>
        <taxon>Bacteria</taxon>
        <taxon>Bacillati</taxon>
        <taxon>Actinomycetota</taxon>
        <taxon>Actinomycetes</taxon>
        <taxon>Nakamurellales</taxon>
        <taxon>Nakamurellaceae</taxon>
        <taxon>Nakamurella</taxon>
    </lineage>
</organism>
<gene>
    <name evidence="2" type="ORF">JL106_03450</name>
</gene>
<feature type="region of interest" description="Disordered" evidence="1">
    <location>
        <begin position="75"/>
        <end position="120"/>
    </location>
</feature>
<name>A0A938YDS8_9ACTN</name>
<dbReference type="AlphaFoldDB" id="A0A938YDS8"/>